<dbReference type="PANTHER" id="PTHR42881:SF13">
    <property type="entry name" value="PROLYL ENDOPEPTIDASE"/>
    <property type="match status" value="1"/>
</dbReference>
<dbReference type="InterPro" id="IPR001375">
    <property type="entry name" value="Peptidase_S9_cat"/>
</dbReference>
<gene>
    <name evidence="4" type="ORF">FRACYDRAFT_174438</name>
</gene>
<organism evidence="4 5">
    <name type="scientific">Fragilariopsis cylindrus CCMP1102</name>
    <dbReference type="NCBI Taxonomy" id="635003"/>
    <lineage>
        <taxon>Eukaryota</taxon>
        <taxon>Sar</taxon>
        <taxon>Stramenopiles</taxon>
        <taxon>Ochrophyta</taxon>
        <taxon>Bacillariophyta</taxon>
        <taxon>Bacillariophyceae</taxon>
        <taxon>Bacillariophycidae</taxon>
        <taxon>Bacillariales</taxon>
        <taxon>Bacillariaceae</taxon>
        <taxon>Fragilariopsis</taxon>
    </lineage>
</organism>
<sequence>MSTSTSAAEVTTSNDPHKFLEDVLGDKSLEWVKTQNENCIAKYGDPTDTSGDKNSDYQRILDILDSKDKIPSVSQIGNANDGMYYNFWQDENHIQGIWRNSTLESYKLKEPVWETVLDLDALEPPTAGKTWVWHGSTLLDEGSVDTNQKNDRALIKLSPGGSDADIFREFDLVTKTFVDPKDKNQQGFELIDPSKCSVSYRSRNELLIGTDFESISNGEVKDSMTDSGYPRTVYSWKRGTPLKDATIVFDKAISTDIAGSQYAYHDRDGICHEFQVRQITFYTSKYWYRSLTLDELSTKTADDCSLSEFKDIPIPEDAEISTFGNDAMITLRSDWSPPGYEYVGEGEGPSSVLLLPAGSLIVAPMVDVMNNDYSKSTVLFLPTSSRSLQSTTTTKDYVILDILEDVRTTLVIWKKETNDNDGNDKWTLQESPANNEAVKIGESLGFGSPNRDSSIDNRLFLWRDGYLIPDSLEYIEDVSDLSNSIKLKSKPSMFNANDLTVDQYFVSSKDGTKIPYFIIRKQDIVYDGSNPTLLDAYGGFEISMLPGYSAAVGAAWLEYGGVKVIANIRGGGEYGPKWHQSALKENRYKCYEDMEAVGQDLIDRQITSPSKLACIGGSNGGLMVGNLITRPISSKLFGAAVCQVPLLDMKVYSHLLAGASWMAEYGNPDKPEEWKFLRRHSPYHLLRHDNLGLPEEVVEVLFTTSTRDDRVHPGHARKMVRSLLEEAQTVGKAPEVHYWENIEGGHGGAADNKQRAHMWSLTYSYSMLKQTLGL</sequence>
<evidence type="ECO:0000256" key="2">
    <source>
        <dbReference type="RuleBase" id="RU368024"/>
    </source>
</evidence>
<keyword evidence="2" id="KW-0720">Serine protease</keyword>
<dbReference type="PANTHER" id="PTHR42881">
    <property type="entry name" value="PROLYL ENDOPEPTIDASE"/>
    <property type="match status" value="1"/>
</dbReference>
<evidence type="ECO:0000259" key="3">
    <source>
        <dbReference type="Pfam" id="PF00326"/>
    </source>
</evidence>
<dbReference type="GO" id="GO:0070012">
    <property type="term" value="F:oligopeptidase activity"/>
    <property type="evidence" value="ECO:0007669"/>
    <property type="project" value="TreeGrafter"/>
</dbReference>
<name>A0A1E7ENX6_9STRA</name>
<dbReference type="GO" id="GO:0005829">
    <property type="term" value="C:cytosol"/>
    <property type="evidence" value="ECO:0007669"/>
    <property type="project" value="TreeGrafter"/>
</dbReference>
<dbReference type="InterPro" id="IPR051167">
    <property type="entry name" value="Prolyl_oligopep/macrocyclase"/>
</dbReference>
<accession>A0A1E7ENX6</accession>
<dbReference type="GO" id="GO:0006508">
    <property type="term" value="P:proteolysis"/>
    <property type="evidence" value="ECO:0007669"/>
    <property type="project" value="UniProtKB-KW"/>
</dbReference>
<evidence type="ECO:0000313" key="4">
    <source>
        <dbReference type="EMBL" id="OEU07658.1"/>
    </source>
</evidence>
<dbReference type="OrthoDB" id="248387at2759"/>
<proteinExistence type="inferred from homology"/>
<dbReference type="InterPro" id="IPR029058">
    <property type="entry name" value="AB_hydrolase_fold"/>
</dbReference>
<dbReference type="Proteomes" id="UP000095751">
    <property type="component" value="Unassembled WGS sequence"/>
</dbReference>
<dbReference type="EC" id="3.4.21.-" evidence="2"/>
<dbReference type="Pfam" id="PF00326">
    <property type="entry name" value="Peptidase_S9"/>
    <property type="match status" value="1"/>
</dbReference>
<comment type="similarity">
    <text evidence="1 2">Belongs to the peptidase S9A family.</text>
</comment>
<keyword evidence="5" id="KW-1185">Reference proteome</keyword>
<dbReference type="SUPFAM" id="SSF50993">
    <property type="entry name" value="Peptidase/esterase 'gauge' domain"/>
    <property type="match status" value="1"/>
</dbReference>
<feature type="domain" description="Peptidase S9 prolyl oligopeptidase catalytic" evidence="3">
    <location>
        <begin position="555"/>
        <end position="758"/>
    </location>
</feature>
<dbReference type="InterPro" id="IPR002470">
    <property type="entry name" value="Peptidase_S9A"/>
</dbReference>
<keyword evidence="2 4" id="KW-0378">Hydrolase</keyword>
<dbReference type="GO" id="GO:0004252">
    <property type="term" value="F:serine-type endopeptidase activity"/>
    <property type="evidence" value="ECO:0007669"/>
    <property type="project" value="UniProtKB-UniRule"/>
</dbReference>
<evidence type="ECO:0000313" key="5">
    <source>
        <dbReference type="Proteomes" id="UP000095751"/>
    </source>
</evidence>
<keyword evidence="2" id="KW-0645">Protease</keyword>
<evidence type="ECO:0000256" key="1">
    <source>
        <dbReference type="ARBA" id="ARBA00005228"/>
    </source>
</evidence>
<reference evidence="4 5" key="1">
    <citation type="submission" date="2016-09" db="EMBL/GenBank/DDBJ databases">
        <title>Extensive genetic diversity and differential bi-allelic expression allows diatom success in the polar Southern Ocean.</title>
        <authorList>
            <consortium name="DOE Joint Genome Institute"/>
            <person name="Mock T."/>
            <person name="Otillar R.P."/>
            <person name="Strauss J."/>
            <person name="Dupont C."/>
            <person name="Frickenhaus S."/>
            <person name="Maumus F."/>
            <person name="Mcmullan M."/>
            <person name="Sanges R."/>
            <person name="Schmutz J."/>
            <person name="Toseland A."/>
            <person name="Valas R."/>
            <person name="Veluchamy A."/>
            <person name="Ward B.J."/>
            <person name="Allen A."/>
            <person name="Barry K."/>
            <person name="Falciatore A."/>
            <person name="Ferrante M."/>
            <person name="Fortunato A.E."/>
            <person name="Gloeckner G."/>
            <person name="Gruber A."/>
            <person name="Hipkin R."/>
            <person name="Janech M."/>
            <person name="Kroth P."/>
            <person name="Leese F."/>
            <person name="Lindquist E."/>
            <person name="Lyon B.R."/>
            <person name="Martin J."/>
            <person name="Mayer C."/>
            <person name="Parker M."/>
            <person name="Quesneville H."/>
            <person name="Raymond J."/>
            <person name="Uhlig C."/>
            <person name="Valentin K.U."/>
            <person name="Worden A.Z."/>
            <person name="Armbrust E.V."/>
            <person name="Bowler C."/>
            <person name="Green B."/>
            <person name="Moulton V."/>
            <person name="Van Oosterhout C."/>
            <person name="Grigoriev I."/>
        </authorList>
    </citation>
    <scope>NUCLEOTIDE SEQUENCE [LARGE SCALE GENOMIC DNA]</scope>
    <source>
        <strain evidence="4 5">CCMP1102</strain>
    </source>
</reference>
<dbReference type="EMBL" id="KV784384">
    <property type="protein sequence ID" value="OEU07658.1"/>
    <property type="molecule type" value="Genomic_DNA"/>
</dbReference>
<dbReference type="KEGG" id="fcy:FRACYDRAFT_174438"/>
<dbReference type="PRINTS" id="PR00862">
    <property type="entry name" value="PROLIGOPTASE"/>
</dbReference>
<dbReference type="InParanoid" id="A0A1E7ENX6"/>
<protein>
    <recommendedName>
        <fullName evidence="2">Prolyl endopeptidase</fullName>
        <ecNumber evidence="2">3.4.21.-</ecNumber>
    </recommendedName>
</protein>
<dbReference type="Gene3D" id="2.130.10.120">
    <property type="entry name" value="Prolyl oligopeptidase, N-terminal domain"/>
    <property type="match status" value="1"/>
</dbReference>
<dbReference type="Gene3D" id="3.40.50.1820">
    <property type="entry name" value="alpha/beta hydrolase"/>
    <property type="match status" value="1"/>
</dbReference>
<dbReference type="AlphaFoldDB" id="A0A1E7ENX6"/>
<dbReference type="SUPFAM" id="SSF53474">
    <property type="entry name" value="alpha/beta-Hydrolases"/>
    <property type="match status" value="1"/>
</dbReference>